<comment type="caution">
    <text evidence="1">The sequence shown here is derived from an EMBL/GenBank/DDBJ whole genome shotgun (WGS) entry which is preliminary data.</text>
</comment>
<dbReference type="OrthoDB" id="3215033at2"/>
<evidence type="ECO:0008006" key="3">
    <source>
        <dbReference type="Google" id="ProtNLM"/>
    </source>
</evidence>
<dbReference type="STRING" id="1869.MB27_36335"/>
<protein>
    <recommendedName>
        <fullName evidence="3">DUF3046 domain-containing protein</fullName>
    </recommendedName>
</protein>
<gene>
    <name evidence="1" type="ORF">MB27_36335</name>
</gene>
<keyword evidence="2" id="KW-1185">Reference proteome</keyword>
<dbReference type="RefSeq" id="WP_043532515.1">
    <property type="nucleotide sequence ID" value="NZ_BAABKU010000011.1"/>
</dbReference>
<dbReference type="Pfam" id="PF11248">
    <property type="entry name" value="DUF3046"/>
    <property type="match status" value="1"/>
</dbReference>
<dbReference type="AlphaFoldDB" id="A0A0A6WZN8"/>
<dbReference type="Proteomes" id="UP000054537">
    <property type="component" value="Unassembled WGS sequence"/>
</dbReference>
<proteinExistence type="predicted"/>
<dbReference type="eggNOG" id="ENOG50339KE">
    <property type="taxonomic scope" value="Bacteria"/>
</dbReference>
<reference evidence="1 2" key="1">
    <citation type="submission" date="2014-10" db="EMBL/GenBank/DDBJ databases">
        <title>Draft genome sequence of Actinoplanes utahensis NRRL 12052.</title>
        <authorList>
            <person name="Velasco-Bucheli B."/>
            <person name="del Cerro C."/>
            <person name="Hormigo D."/>
            <person name="Garcia J.L."/>
            <person name="Acebal C."/>
            <person name="Arroyo M."/>
            <person name="de la Mata I."/>
        </authorList>
    </citation>
    <scope>NUCLEOTIDE SEQUENCE [LARGE SCALE GENOMIC DNA]</scope>
    <source>
        <strain evidence="1 2">NRRL 12052</strain>
    </source>
</reference>
<dbReference type="InterPro" id="IPR021408">
    <property type="entry name" value="DUF3046"/>
</dbReference>
<dbReference type="EMBL" id="JRTT01000133">
    <property type="protein sequence ID" value="KHD73222.1"/>
    <property type="molecule type" value="Genomic_DNA"/>
</dbReference>
<evidence type="ECO:0000313" key="2">
    <source>
        <dbReference type="Proteomes" id="UP000054537"/>
    </source>
</evidence>
<name>A0A0A6WZN8_ACTUT</name>
<sequence>MRLTDFWERLEQSFGSAYAHSIAADHAFTALGGRTIDEAIAQGVDTATIWRAVVSAYPDRVPSRLR</sequence>
<organism evidence="1 2">
    <name type="scientific">Actinoplanes utahensis</name>
    <dbReference type="NCBI Taxonomy" id="1869"/>
    <lineage>
        <taxon>Bacteria</taxon>
        <taxon>Bacillati</taxon>
        <taxon>Actinomycetota</taxon>
        <taxon>Actinomycetes</taxon>
        <taxon>Micromonosporales</taxon>
        <taxon>Micromonosporaceae</taxon>
        <taxon>Actinoplanes</taxon>
    </lineage>
</organism>
<evidence type="ECO:0000313" key="1">
    <source>
        <dbReference type="EMBL" id="KHD73222.1"/>
    </source>
</evidence>
<accession>A0A0A6WZN8</accession>